<dbReference type="KEGG" id="trs:Terro_1254"/>
<feature type="domain" description="Glycosyltransferase subfamily 4-like N-terminal" evidence="3">
    <location>
        <begin position="37"/>
        <end position="209"/>
    </location>
</feature>
<dbReference type="OrthoDB" id="9790710at2"/>
<dbReference type="Pfam" id="PF13439">
    <property type="entry name" value="Glyco_transf_4"/>
    <property type="match status" value="1"/>
</dbReference>
<dbReference type="Gene3D" id="3.40.50.2000">
    <property type="entry name" value="Glycogen Phosphorylase B"/>
    <property type="match status" value="2"/>
</dbReference>
<dbReference type="Proteomes" id="UP000006056">
    <property type="component" value="Chromosome"/>
</dbReference>
<evidence type="ECO:0000313" key="5">
    <source>
        <dbReference type="Proteomes" id="UP000006056"/>
    </source>
</evidence>
<dbReference type="InterPro" id="IPR028098">
    <property type="entry name" value="Glyco_trans_4-like_N"/>
</dbReference>
<dbReference type="EMBL" id="CP003379">
    <property type="protein sequence ID" value="AFL87564.1"/>
    <property type="molecule type" value="Genomic_DNA"/>
</dbReference>
<dbReference type="SUPFAM" id="SSF53756">
    <property type="entry name" value="UDP-Glycosyltransferase/glycogen phosphorylase"/>
    <property type="match status" value="1"/>
</dbReference>
<reference evidence="4 5" key="1">
    <citation type="submission" date="2012-06" db="EMBL/GenBank/DDBJ databases">
        <title>Complete genome of Terriglobus roseus DSM 18391.</title>
        <authorList>
            <consortium name="US DOE Joint Genome Institute (JGI-PGF)"/>
            <person name="Lucas S."/>
            <person name="Copeland A."/>
            <person name="Lapidus A."/>
            <person name="Glavina del Rio T."/>
            <person name="Dalin E."/>
            <person name="Tice H."/>
            <person name="Bruce D."/>
            <person name="Goodwin L."/>
            <person name="Pitluck S."/>
            <person name="Peters L."/>
            <person name="Mikhailova N."/>
            <person name="Munk A.C.C."/>
            <person name="Kyrpides N."/>
            <person name="Mavromatis K."/>
            <person name="Ivanova N."/>
            <person name="Brettin T."/>
            <person name="Detter J.C."/>
            <person name="Han C."/>
            <person name="Larimer F."/>
            <person name="Land M."/>
            <person name="Hauser L."/>
            <person name="Markowitz V."/>
            <person name="Cheng J.-F."/>
            <person name="Hugenholtz P."/>
            <person name="Woyke T."/>
            <person name="Wu D."/>
            <person name="Brambilla E."/>
            <person name="Klenk H.-P."/>
            <person name="Eisen J.A."/>
        </authorList>
    </citation>
    <scope>NUCLEOTIDE SEQUENCE [LARGE SCALE GENOMIC DNA]</scope>
    <source>
        <strain evidence="5">DSM 18391 / NRRL B-41598 / KBS 63</strain>
    </source>
</reference>
<dbReference type="PANTHER" id="PTHR46401">
    <property type="entry name" value="GLYCOSYLTRANSFERASE WBBK-RELATED"/>
    <property type="match status" value="1"/>
</dbReference>
<dbReference type="RefSeq" id="WP_014785133.1">
    <property type="nucleotide sequence ID" value="NC_018014.1"/>
</dbReference>
<dbReference type="HOGENOM" id="CLU_608234_0_0_0"/>
<keyword evidence="1 4" id="KW-0808">Transferase</keyword>
<feature type="region of interest" description="Disordered" evidence="2">
    <location>
        <begin position="1"/>
        <end position="20"/>
    </location>
</feature>
<evidence type="ECO:0000256" key="2">
    <source>
        <dbReference type="SAM" id="MobiDB-lite"/>
    </source>
</evidence>
<dbReference type="eggNOG" id="COG0438">
    <property type="taxonomic scope" value="Bacteria"/>
</dbReference>
<sequence length="450" mass="49288">MTIAAMQATAAPGTPEGTRGARPSVWLADPFCFTPWYTAALAGALRDAGTAVRLISASIAREPNYFARSGLTADPGPIRWDRCADHWHPRVRKTMRAAAAIANTLILTRTLERKEAGRPNILHLQQLPALNHGVSFDFDLIAAAQRYGIPVVHTVHNLLPHDTGEQLRPVYQRLYSVVDHLICHSTDIAQALRGKFGVDADAITVIPHGPLFEEVSTAEGLRVDARQRLGIERKRPVALWQGVLAPYKGLDLLLDSWKRSMSTWDPGAGCPLLLIAGSGSAAEEELVQRTARLHPDTIRADLRYIATEEIPHYYRVADVILYPYRSITTSGALLTGLSYCKPIVAFDLAPFRQYLQHGSNAVLVPPGDDVLLTKVLSRLLREVAAMRDQTAMSCSGTQPSDVPYPALLQGAMNNRLLYTGWDEIAARTVKVYGQLLGGASKEVCNTLHTV</sequence>
<dbReference type="PANTHER" id="PTHR46401:SF2">
    <property type="entry name" value="GLYCOSYLTRANSFERASE WBBK-RELATED"/>
    <property type="match status" value="1"/>
</dbReference>
<gene>
    <name evidence="4" type="ordered locus">Terro_1254</name>
</gene>
<dbReference type="GO" id="GO:0016757">
    <property type="term" value="F:glycosyltransferase activity"/>
    <property type="evidence" value="ECO:0007669"/>
    <property type="project" value="TreeGrafter"/>
</dbReference>
<name>I3ZE96_TERRK</name>
<dbReference type="STRING" id="926566.Terro_1254"/>
<evidence type="ECO:0000259" key="3">
    <source>
        <dbReference type="Pfam" id="PF13439"/>
    </source>
</evidence>
<dbReference type="Pfam" id="PF13692">
    <property type="entry name" value="Glyco_trans_1_4"/>
    <property type="match status" value="1"/>
</dbReference>
<dbReference type="GO" id="GO:0009103">
    <property type="term" value="P:lipopolysaccharide biosynthetic process"/>
    <property type="evidence" value="ECO:0007669"/>
    <property type="project" value="TreeGrafter"/>
</dbReference>
<protein>
    <submittedName>
        <fullName evidence="4">Glycosyltransferase</fullName>
    </submittedName>
</protein>
<dbReference type="CDD" id="cd03801">
    <property type="entry name" value="GT4_PimA-like"/>
    <property type="match status" value="1"/>
</dbReference>
<proteinExistence type="predicted"/>
<evidence type="ECO:0000256" key="1">
    <source>
        <dbReference type="ARBA" id="ARBA00022679"/>
    </source>
</evidence>
<organism evidence="4 5">
    <name type="scientific">Terriglobus roseus (strain DSM 18391 / NRRL B-41598 / KBS 63)</name>
    <dbReference type="NCBI Taxonomy" id="926566"/>
    <lineage>
        <taxon>Bacteria</taxon>
        <taxon>Pseudomonadati</taxon>
        <taxon>Acidobacteriota</taxon>
        <taxon>Terriglobia</taxon>
        <taxon>Terriglobales</taxon>
        <taxon>Acidobacteriaceae</taxon>
        <taxon>Terriglobus</taxon>
    </lineage>
</organism>
<evidence type="ECO:0000313" key="4">
    <source>
        <dbReference type="EMBL" id="AFL87564.1"/>
    </source>
</evidence>
<accession>I3ZE96</accession>
<keyword evidence="5" id="KW-1185">Reference proteome</keyword>
<dbReference type="AlphaFoldDB" id="I3ZE96"/>